<dbReference type="Proteomes" id="UP000036106">
    <property type="component" value="Chromosome"/>
</dbReference>
<comment type="subcellular location">
    <subcellularLocation>
        <location evidence="1">Endomembrane system</location>
        <topology evidence="1">Multi-pass membrane protein</topology>
    </subcellularLocation>
</comment>
<dbReference type="EMBL" id="CP012034">
    <property type="protein sequence ID" value="AKP68356.1"/>
    <property type="molecule type" value="Genomic_DNA"/>
</dbReference>
<evidence type="ECO:0000313" key="6">
    <source>
        <dbReference type="Proteomes" id="UP000036106"/>
    </source>
</evidence>
<feature type="transmembrane region" description="Helical" evidence="3">
    <location>
        <begin position="12"/>
        <end position="33"/>
    </location>
</feature>
<keyword evidence="3" id="KW-1133">Transmembrane helix</keyword>
<keyword evidence="3" id="KW-0812">Transmembrane</keyword>
<dbReference type="InterPro" id="IPR000620">
    <property type="entry name" value="EamA_dom"/>
</dbReference>
<dbReference type="GO" id="GO:0016020">
    <property type="term" value="C:membrane"/>
    <property type="evidence" value="ECO:0007669"/>
    <property type="project" value="InterPro"/>
</dbReference>
<dbReference type="AlphaFoldDB" id="A0A0H4QMK3"/>
<protein>
    <recommendedName>
        <fullName evidence="4">EamA domain-containing protein</fullName>
    </recommendedName>
</protein>
<feature type="transmembrane region" description="Helical" evidence="3">
    <location>
        <begin position="39"/>
        <end position="58"/>
    </location>
</feature>
<dbReference type="PANTHER" id="PTHR22911:SF79">
    <property type="entry name" value="MOBA-LIKE NTP TRANSFERASE DOMAIN-CONTAINING PROTEIN"/>
    <property type="match status" value="1"/>
</dbReference>
<dbReference type="InterPro" id="IPR037185">
    <property type="entry name" value="EmrE-like"/>
</dbReference>
<gene>
    <name evidence="5" type="ORF">ABM34_00890</name>
</gene>
<evidence type="ECO:0000256" key="2">
    <source>
        <dbReference type="ARBA" id="ARBA00007362"/>
    </source>
</evidence>
<organism evidence="5 6">
    <name type="scientific">Companilactobacillus ginsenosidimutans</name>
    <dbReference type="NCBI Taxonomy" id="1007676"/>
    <lineage>
        <taxon>Bacteria</taxon>
        <taxon>Bacillati</taxon>
        <taxon>Bacillota</taxon>
        <taxon>Bacilli</taxon>
        <taxon>Lactobacillales</taxon>
        <taxon>Lactobacillaceae</taxon>
        <taxon>Companilactobacillus</taxon>
    </lineage>
</organism>
<name>A0A0H4QMK3_9LACO</name>
<feature type="domain" description="EamA" evidence="4">
    <location>
        <begin position="10"/>
        <end position="150"/>
    </location>
</feature>
<evidence type="ECO:0000256" key="1">
    <source>
        <dbReference type="ARBA" id="ARBA00004127"/>
    </source>
</evidence>
<reference evidence="6" key="1">
    <citation type="submission" date="2015-07" db="EMBL/GenBank/DDBJ databases">
        <title>Lactobacillus ginsenosidimutans/EMML 3141/ whole genome sequencing.</title>
        <authorList>
            <person name="Kim M.K."/>
            <person name="Im W.-T."/>
            <person name="Srinivasan S."/>
            <person name="Lee J.-J."/>
        </authorList>
    </citation>
    <scope>NUCLEOTIDE SEQUENCE [LARGE SCALE GENOMIC DNA]</scope>
    <source>
        <strain evidence="6">EMML 3041</strain>
    </source>
</reference>
<sequence length="310" mass="34187">MSSAKHLRNKGIILSLTSQILWGTTGNVAQYLFSTTHITVNWIISFRMILAGFILLGFTWMTKGLKYTTAVWHGKKSAISLLIFSIFGMLGIQLTYFMTIKYSNAATATILQFTSPVVIIAYVAIRHRKWPSFLEMITVLFAVVGTFLLITQGDLSTLSVPLTALIWGLLLAASNSLYILMPIKLLHDFGTLPIVAWAFFIGGVIMNFVQPAWVGGPPVSWANFWILLFMVVPATVFAYMMELLSIPLLPPVTISLLQAAEPISATLIAVFFMGVSFNWIGVIGIVLVIGTVFVEAIPYHKKPVIKPKNG</sequence>
<proteinExistence type="inferred from homology"/>
<comment type="similarity">
    <text evidence="2">Belongs to the EamA transporter family.</text>
</comment>
<feature type="transmembrane region" description="Helical" evidence="3">
    <location>
        <begin position="162"/>
        <end position="180"/>
    </location>
</feature>
<feature type="domain" description="EamA" evidence="4">
    <location>
        <begin position="163"/>
        <end position="294"/>
    </location>
</feature>
<dbReference type="Pfam" id="PF00892">
    <property type="entry name" value="EamA"/>
    <property type="match status" value="2"/>
</dbReference>
<evidence type="ECO:0000259" key="4">
    <source>
        <dbReference type="Pfam" id="PF00892"/>
    </source>
</evidence>
<dbReference type="PANTHER" id="PTHR22911">
    <property type="entry name" value="ACYL-MALONYL CONDENSING ENZYME-RELATED"/>
    <property type="match status" value="1"/>
</dbReference>
<accession>A0A0H4QMK3</accession>
<feature type="transmembrane region" description="Helical" evidence="3">
    <location>
        <begin position="105"/>
        <end position="125"/>
    </location>
</feature>
<keyword evidence="6" id="KW-1185">Reference proteome</keyword>
<feature type="transmembrane region" description="Helical" evidence="3">
    <location>
        <begin position="79"/>
        <end position="99"/>
    </location>
</feature>
<feature type="transmembrane region" description="Helical" evidence="3">
    <location>
        <begin position="221"/>
        <end position="240"/>
    </location>
</feature>
<feature type="transmembrane region" description="Helical" evidence="3">
    <location>
        <begin position="192"/>
        <end position="209"/>
    </location>
</feature>
<feature type="transmembrane region" description="Helical" evidence="3">
    <location>
        <begin position="132"/>
        <end position="150"/>
    </location>
</feature>
<dbReference type="PATRIC" id="fig|1007676.4.peg.186"/>
<keyword evidence="3" id="KW-0472">Membrane</keyword>
<dbReference type="KEGG" id="lgn:ABM34_00890"/>
<evidence type="ECO:0000313" key="5">
    <source>
        <dbReference type="EMBL" id="AKP68356.1"/>
    </source>
</evidence>
<dbReference type="SUPFAM" id="SSF103481">
    <property type="entry name" value="Multidrug resistance efflux transporter EmrE"/>
    <property type="match status" value="2"/>
</dbReference>
<evidence type="ECO:0000256" key="3">
    <source>
        <dbReference type="SAM" id="Phobius"/>
    </source>
</evidence>